<organism evidence="2 3">
    <name type="scientific">Aquamicrobium aerolatum DSM 21857</name>
    <dbReference type="NCBI Taxonomy" id="1121003"/>
    <lineage>
        <taxon>Bacteria</taxon>
        <taxon>Pseudomonadati</taxon>
        <taxon>Pseudomonadota</taxon>
        <taxon>Alphaproteobacteria</taxon>
        <taxon>Hyphomicrobiales</taxon>
        <taxon>Phyllobacteriaceae</taxon>
        <taxon>Aerobium</taxon>
    </lineage>
</organism>
<dbReference type="Proteomes" id="UP000242763">
    <property type="component" value="Unassembled WGS sequence"/>
</dbReference>
<dbReference type="STRING" id="1121003.SAMN03080618_02073"/>
<dbReference type="EMBL" id="FORF01000010">
    <property type="protein sequence ID" value="SFJ08195.1"/>
    <property type="molecule type" value="Genomic_DNA"/>
</dbReference>
<dbReference type="Pfam" id="PF13643">
    <property type="entry name" value="DUF4145"/>
    <property type="match status" value="1"/>
</dbReference>
<name>A0A1I3NGA0_9HYPH</name>
<evidence type="ECO:0000313" key="2">
    <source>
        <dbReference type="EMBL" id="SFJ08195.1"/>
    </source>
</evidence>
<gene>
    <name evidence="2" type="ORF">SAMN03080618_02073</name>
</gene>
<dbReference type="AlphaFoldDB" id="A0A1I3NGA0"/>
<feature type="domain" description="DUF4145" evidence="1">
    <location>
        <begin position="101"/>
        <end position="178"/>
    </location>
</feature>
<evidence type="ECO:0000259" key="1">
    <source>
        <dbReference type="Pfam" id="PF13643"/>
    </source>
</evidence>
<sequence>MPVGRTPGSPSRASAEPEVDAAAISQCIRCYKPSMIVFSTRPDHLDSIIECLDQTTPLKGGASLVTVLGMYPPQPEADDDPHWPAEIRRQFRDAQTMLMSNMSPSIIIGVCRTVLDVVMRKLGASEGTLHQRINLLQARAVITTPIADWAHKLRLDGNEAVHEGTGERDNAAEFVEFLRTLMDVTFSLPAKIAKQQGRST</sequence>
<protein>
    <recommendedName>
        <fullName evidence="1">DUF4145 domain-containing protein</fullName>
    </recommendedName>
</protein>
<accession>A0A1I3NGA0</accession>
<keyword evidence="3" id="KW-1185">Reference proteome</keyword>
<dbReference type="InterPro" id="IPR025285">
    <property type="entry name" value="DUF4145"/>
</dbReference>
<reference evidence="3" key="1">
    <citation type="submission" date="2016-10" db="EMBL/GenBank/DDBJ databases">
        <authorList>
            <person name="Varghese N."/>
            <person name="Submissions S."/>
        </authorList>
    </citation>
    <scope>NUCLEOTIDE SEQUENCE [LARGE SCALE GENOMIC DNA]</scope>
    <source>
        <strain evidence="3">DSM 21857</strain>
    </source>
</reference>
<proteinExistence type="predicted"/>
<evidence type="ECO:0000313" key="3">
    <source>
        <dbReference type="Proteomes" id="UP000242763"/>
    </source>
</evidence>